<feature type="domain" description="HTH tetR-type" evidence="5">
    <location>
        <begin position="6"/>
        <end position="66"/>
    </location>
</feature>
<dbReference type="InterPro" id="IPR036271">
    <property type="entry name" value="Tet_transcr_reg_TetR-rel_C_sf"/>
</dbReference>
<evidence type="ECO:0000256" key="4">
    <source>
        <dbReference type="PROSITE-ProRule" id="PRU00335"/>
    </source>
</evidence>
<keyword evidence="3" id="KW-0804">Transcription</keyword>
<dbReference type="Proteomes" id="UP000733379">
    <property type="component" value="Unassembled WGS sequence"/>
</dbReference>
<evidence type="ECO:0000313" key="7">
    <source>
        <dbReference type="Proteomes" id="UP000733379"/>
    </source>
</evidence>
<feature type="DNA-binding region" description="H-T-H motif" evidence="4">
    <location>
        <begin position="29"/>
        <end position="48"/>
    </location>
</feature>
<dbReference type="InterPro" id="IPR001647">
    <property type="entry name" value="HTH_TetR"/>
</dbReference>
<dbReference type="PROSITE" id="PS50977">
    <property type="entry name" value="HTH_TETR_2"/>
    <property type="match status" value="1"/>
</dbReference>
<name>A0ABS6AUM8_9NOCA</name>
<dbReference type="PANTHER" id="PTHR47506">
    <property type="entry name" value="TRANSCRIPTIONAL REGULATORY PROTEIN"/>
    <property type="match status" value="1"/>
</dbReference>
<keyword evidence="2 4" id="KW-0238">DNA-binding</keyword>
<accession>A0ABS6AUM8</accession>
<dbReference type="InterPro" id="IPR009057">
    <property type="entry name" value="Homeodomain-like_sf"/>
</dbReference>
<reference evidence="6 7" key="1">
    <citation type="submission" date="2021-06" db="EMBL/GenBank/DDBJ databases">
        <title>Actinomycetes sequencing.</title>
        <authorList>
            <person name="Shan Q."/>
        </authorList>
    </citation>
    <scope>NUCLEOTIDE SEQUENCE [LARGE SCALE GENOMIC DNA]</scope>
    <source>
        <strain evidence="6 7">NEAU-G5</strain>
    </source>
</reference>
<dbReference type="InterPro" id="IPR011075">
    <property type="entry name" value="TetR_C"/>
</dbReference>
<dbReference type="SUPFAM" id="SSF48498">
    <property type="entry name" value="Tetracyclin repressor-like, C-terminal domain"/>
    <property type="match status" value="1"/>
</dbReference>
<gene>
    <name evidence="6" type="ORF">KO481_09365</name>
</gene>
<comment type="caution">
    <text evidence="6">The sequence shown here is derived from an EMBL/GenBank/DDBJ whole genome shotgun (WGS) entry which is preliminary data.</text>
</comment>
<evidence type="ECO:0000256" key="1">
    <source>
        <dbReference type="ARBA" id="ARBA00023015"/>
    </source>
</evidence>
<dbReference type="Pfam" id="PF16925">
    <property type="entry name" value="TetR_C_13"/>
    <property type="match status" value="1"/>
</dbReference>
<dbReference type="PRINTS" id="PR00455">
    <property type="entry name" value="HTHTETR"/>
</dbReference>
<organism evidence="6 7">
    <name type="scientific">Nocardia albiluteola</name>
    <dbReference type="NCBI Taxonomy" id="2842303"/>
    <lineage>
        <taxon>Bacteria</taxon>
        <taxon>Bacillati</taxon>
        <taxon>Actinomycetota</taxon>
        <taxon>Actinomycetes</taxon>
        <taxon>Mycobacteriales</taxon>
        <taxon>Nocardiaceae</taxon>
        <taxon>Nocardia</taxon>
    </lineage>
</organism>
<evidence type="ECO:0000313" key="6">
    <source>
        <dbReference type="EMBL" id="MBU3061731.1"/>
    </source>
</evidence>
<dbReference type="Gene3D" id="1.10.10.60">
    <property type="entry name" value="Homeodomain-like"/>
    <property type="match status" value="1"/>
</dbReference>
<evidence type="ECO:0000256" key="3">
    <source>
        <dbReference type="ARBA" id="ARBA00023163"/>
    </source>
</evidence>
<sequence length="191" mass="21027">MGRPRSFDDDTVVERAMEAFWTHGYANTSPAQLAEATGVGKGSLYNAFGSKRELFDRTLIRYDEAGAAIARDVLAQPGSTRERIRELMRFLVDSDLSQPIRRGCMAVNVATEFAGNDQEITRVLRAIQDHMLDVLACRIDQGLRDGDVRAGTDPQATAEFLLNTIAGLRVMAKIYDAPTLHGIIDTALNIL</sequence>
<keyword evidence="7" id="KW-1185">Reference proteome</keyword>
<dbReference type="EMBL" id="JAHKNI010000002">
    <property type="protein sequence ID" value="MBU3061731.1"/>
    <property type="molecule type" value="Genomic_DNA"/>
</dbReference>
<dbReference type="Gene3D" id="1.10.357.10">
    <property type="entry name" value="Tetracycline Repressor, domain 2"/>
    <property type="match status" value="1"/>
</dbReference>
<evidence type="ECO:0000259" key="5">
    <source>
        <dbReference type="PROSITE" id="PS50977"/>
    </source>
</evidence>
<dbReference type="PANTHER" id="PTHR47506:SF1">
    <property type="entry name" value="HTH-TYPE TRANSCRIPTIONAL REGULATOR YJDC"/>
    <property type="match status" value="1"/>
</dbReference>
<dbReference type="Pfam" id="PF00440">
    <property type="entry name" value="TetR_N"/>
    <property type="match status" value="1"/>
</dbReference>
<keyword evidence="1" id="KW-0805">Transcription regulation</keyword>
<protein>
    <submittedName>
        <fullName evidence="6">TetR/AcrR family transcriptional regulator</fullName>
    </submittedName>
</protein>
<evidence type="ECO:0000256" key="2">
    <source>
        <dbReference type="ARBA" id="ARBA00023125"/>
    </source>
</evidence>
<dbReference type="SUPFAM" id="SSF46689">
    <property type="entry name" value="Homeodomain-like"/>
    <property type="match status" value="1"/>
</dbReference>
<proteinExistence type="predicted"/>